<organism evidence="2 3">
    <name type="scientific">Monoraphidium neglectum</name>
    <dbReference type="NCBI Taxonomy" id="145388"/>
    <lineage>
        <taxon>Eukaryota</taxon>
        <taxon>Viridiplantae</taxon>
        <taxon>Chlorophyta</taxon>
        <taxon>core chlorophytes</taxon>
        <taxon>Chlorophyceae</taxon>
        <taxon>CS clade</taxon>
        <taxon>Sphaeropleales</taxon>
        <taxon>Selenastraceae</taxon>
        <taxon>Monoraphidium</taxon>
    </lineage>
</organism>
<feature type="region of interest" description="Disordered" evidence="1">
    <location>
        <begin position="43"/>
        <end position="72"/>
    </location>
</feature>
<name>A0A0D2LPB0_9CHLO</name>
<dbReference type="Proteomes" id="UP000054498">
    <property type="component" value="Unassembled WGS sequence"/>
</dbReference>
<evidence type="ECO:0000313" key="2">
    <source>
        <dbReference type="EMBL" id="KIY93589.1"/>
    </source>
</evidence>
<accession>A0A0D2LPB0</accession>
<dbReference type="EMBL" id="KK104656">
    <property type="protein sequence ID" value="KIY93589.1"/>
    <property type="molecule type" value="Genomic_DNA"/>
</dbReference>
<evidence type="ECO:0000256" key="1">
    <source>
        <dbReference type="SAM" id="MobiDB-lite"/>
    </source>
</evidence>
<gene>
    <name evidence="2" type="ORF">MNEG_14372</name>
</gene>
<proteinExistence type="predicted"/>
<dbReference type="KEGG" id="mng:MNEG_14372"/>
<feature type="compositionally biased region" description="Polar residues" evidence="1">
    <location>
        <begin position="47"/>
        <end position="56"/>
    </location>
</feature>
<dbReference type="GeneID" id="25731928"/>
<reference evidence="2 3" key="1">
    <citation type="journal article" date="2013" name="BMC Genomics">
        <title>Reconstruction of the lipid metabolism for the microalga Monoraphidium neglectum from its genome sequence reveals characteristics suitable for biofuel production.</title>
        <authorList>
            <person name="Bogen C."/>
            <person name="Al-Dilaimi A."/>
            <person name="Albersmeier A."/>
            <person name="Wichmann J."/>
            <person name="Grundmann M."/>
            <person name="Rupp O."/>
            <person name="Lauersen K.J."/>
            <person name="Blifernez-Klassen O."/>
            <person name="Kalinowski J."/>
            <person name="Goesmann A."/>
            <person name="Mussgnug J.H."/>
            <person name="Kruse O."/>
        </authorList>
    </citation>
    <scope>NUCLEOTIDE SEQUENCE [LARGE SCALE GENOMIC DNA]</scope>
    <source>
        <strain evidence="2 3">SAG 48.87</strain>
    </source>
</reference>
<keyword evidence="3" id="KW-1185">Reference proteome</keyword>
<evidence type="ECO:0000313" key="3">
    <source>
        <dbReference type="Proteomes" id="UP000054498"/>
    </source>
</evidence>
<dbReference type="RefSeq" id="XP_013892609.1">
    <property type="nucleotide sequence ID" value="XM_014037155.1"/>
</dbReference>
<protein>
    <submittedName>
        <fullName evidence="2">Uncharacterized protein</fullName>
    </submittedName>
</protein>
<dbReference type="AlphaFoldDB" id="A0A0D2LPB0"/>
<sequence>MVLLLAEAGVRMRGQSKPFAFASEQVLPHAARLLGYKATYPEYTSGPAAQQETNAQAPASGSAPPSERREEL</sequence>
<dbReference type="OrthoDB" id="535897at2759"/>